<keyword evidence="6 8" id="KW-0472">Membrane</keyword>
<feature type="transmembrane region" description="Helical" evidence="8">
    <location>
        <begin position="699"/>
        <end position="728"/>
    </location>
</feature>
<dbReference type="GO" id="GO:0030659">
    <property type="term" value="C:cytoplasmic vesicle membrane"/>
    <property type="evidence" value="ECO:0007669"/>
    <property type="project" value="TreeGrafter"/>
</dbReference>
<feature type="transmembrane region" description="Helical" evidence="8">
    <location>
        <begin position="326"/>
        <end position="347"/>
    </location>
</feature>
<comment type="similarity">
    <text evidence="2">Belongs to the patched family.</text>
</comment>
<dbReference type="WBParaSite" id="ALUE_0000504901-mRNA-1">
    <property type="protein sequence ID" value="ALUE_0000504901-mRNA-1"/>
    <property type="gene ID" value="ALUE_0000504901"/>
</dbReference>
<evidence type="ECO:0000256" key="4">
    <source>
        <dbReference type="ARBA" id="ARBA00022692"/>
    </source>
</evidence>
<evidence type="ECO:0000256" key="6">
    <source>
        <dbReference type="ARBA" id="ARBA00023136"/>
    </source>
</evidence>
<dbReference type="GO" id="GO:0006897">
    <property type="term" value="P:endocytosis"/>
    <property type="evidence" value="ECO:0007669"/>
    <property type="project" value="TreeGrafter"/>
</dbReference>
<keyword evidence="7" id="KW-0325">Glycoprotein</keyword>
<evidence type="ECO:0000256" key="7">
    <source>
        <dbReference type="ARBA" id="ARBA00023180"/>
    </source>
</evidence>
<dbReference type="PROSITE" id="PS50156">
    <property type="entry name" value="SSD"/>
    <property type="match status" value="1"/>
</dbReference>
<organism evidence="10 11">
    <name type="scientific">Ascaris lumbricoides</name>
    <name type="common">Giant roundworm</name>
    <dbReference type="NCBI Taxonomy" id="6252"/>
    <lineage>
        <taxon>Eukaryota</taxon>
        <taxon>Metazoa</taxon>
        <taxon>Ecdysozoa</taxon>
        <taxon>Nematoda</taxon>
        <taxon>Chromadorea</taxon>
        <taxon>Rhabditida</taxon>
        <taxon>Spirurina</taxon>
        <taxon>Ascaridomorpha</taxon>
        <taxon>Ascaridoidea</taxon>
        <taxon>Ascarididae</taxon>
        <taxon>Ascaris</taxon>
    </lineage>
</organism>
<feature type="transmembrane region" description="Helical" evidence="8">
    <location>
        <begin position="480"/>
        <end position="500"/>
    </location>
</feature>
<dbReference type="PANTHER" id="PTHR10796">
    <property type="entry name" value="PATCHED-RELATED"/>
    <property type="match status" value="1"/>
</dbReference>
<evidence type="ECO:0000259" key="9">
    <source>
        <dbReference type="PROSITE" id="PS50156"/>
    </source>
</evidence>
<comment type="subcellular location">
    <subcellularLocation>
        <location evidence="1">Cell membrane</location>
        <topology evidence="1">Multi-pass membrane protein</topology>
    </subcellularLocation>
</comment>
<dbReference type="InterPro" id="IPR051697">
    <property type="entry name" value="Patched_domain-protein"/>
</dbReference>
<keyword evidence="4 8" id="KW-0812">Transmembrane</keyword>
<dbReference type="GO" id="GO:0005886">
    <property type="term" value="C:plasma membrane"/>
    <property type="evidence" value="ECO:0007669"/>
    <property type="project" value="UniProtKB-SubCell"/>
</dbReference>
<proteinExistence type="inferred from homology"/>
<feature type="transmembrane region" description="Helical" evidence="8">
    <location>
        <begin position="223"/>
        <end position="243"/>
    </location>
</feature>
<dbReference type="InterPro" id="IPR003392">
    <property type="entry name" value="PTHD_SSD"/>
</dbReference>
<feature type="transmembrane region" description="Helical" evidence="8">
    <location>
        <begin position="255"/>
        <end position="277"/>
    </location>
</feature>
<feature type="transmembrane region" description="Helical" evidence="8">
    <location>
        <begin position="748"/>
        <end position="769"/>
    </location>
</feature>
<sequence>MESCCSVVELKTQQAFYVTGLFIGRHPKFCLIFTSVLALALSAGVLKFRELNDILEHFTPDNSPSRYEYAVTREFFRDYGSPFHVVVAMKAADGDSLLRPEYLEKAIEIENFLQYRLNVTHEGRTYAYSDFCGSHCETSDALSIFLSMYRDVKIRSRLIEGCRLVSINFHAIIANSSYEAIMKKWEHKVFNYSESTKSDSLIRVFATSEGLVSEEVRRTGIEAMPLMSISFLVVLIFTVTTTLKSDPVTSKPWEAAVGVFCPILSLMASFGALFWLGFAFLPIVSVVPFLILAIGVDDVFIFLYCYHRTDSKLPVEERIAEMLAEAGPSITITSLTNFLSFAISAFAPTPAIQQLLQQVLQVFSIFISVAVVFDYFYQIFFFSAILTYGGRREEMRLNAYAPCIVVPESKPCLAVTVIIHMCPLSSGLFGLVVVGGHALIIGRDFDVAIDASIAKAVEEAKLSGVLVNALNGFVDLWVDVSLSMAARIFMFMFLIAYWTFSTLGVMQIRVGLTSEKLFLDDSPLLPFVKIQRDIIFREGGQVIVFVNNPKDLRQRDAVPEVMRLLDRFEHATGSVGSVSTQMWLFAYLPYVGIQNHGEIDFSYKYLPEFMAQREYHRWSHFVNLGPHRDCEEERPSCIQKFFFSTGFKDAVEWSERLQLLQEWRNIANDFSHLNVTIYEPFSMYSDQLLTILPVTKSTVIFAFLCMAVVLMIFTPCITTILTSTISILSINLGIFGSLSYWDVDLDPISMATTLMAIGFSVDFIAHITFHYYKGQITDKRERLRHALVSIAWPMSQAGISTVLSLCVLAIIQAYMVKVFVKVVILVVGLGLFHGLIVLPVVFGALPLSKNAPQASAATQKVHIAVVDEPIATKKKVEKKSSLEPRFHNSRG</sequence>
<reference evidence="11" key="1">
    <citation type="submission" date="2023-03" db="UniProtKB">
        <authorList>
            <consortium name="WormBaseParasite"/>
        </authorList>
    </citation>
    <scope>IDENTIFICATION</scope>
</reference>
<protein>
    <submittedName>
        <fullName evidence="11">SSD domain-containing protein</fullName>
    </submittedName>
</protein>
<keyword evidence="10" id="KW-1185">Reference proteome</keyword>
<dbReference type="Pfam" id="PF02460">
    <property type="entry name" value="Patched"/>
    <property type="match status" value="1"/>
</dbReference>
<evidence type="ECO:0000313" key="11">
    <source>
        <dbReference type="WBParaSite" id="ALUE_0000504901-mRNA-1"/>
    </source>
</evidence>
<dbReference type="Proteomes" id="UP000036681">
    <property type="component" value="Unplaced"/>
</dbReference>
<dbReference type="FunFam" id="1.20.1640.10:FF:000013">
    <property type="entry name" value="PaTched Related family"/>
    <property type="match status" value="1"/>
</dbReference>
<evidence type="ECO:0000256" key="8">
    <source>
        <dbReference type="SAM" id="Phobius"/>
    </source>
</evidence>
<evidence type="ECO:0000256" key="5">
    <source>
        <dbReference type="ARBA" id="ARBA00022989"/>
    </source>
</evidence>
<keyword evidence="5 8" id="KW-1133">Transmembrane helix</keyword>
<name>A0A9J2P681_ASCLU</name>
<feature type="transmembrane region" description="Helical" evidence="8">
    <location>
        <begin position="417"/>
        <end position="440"/>
    </location>
</feature>
<feature type="domain" description="SSD" evidence="9">
    <location>
        <begin position="223"/>
        <end position="388"/>
    </location>
</feature>
<dbReference type="PANTHER" id="PTHR10796:SF112">
    <property type="entry name" value="PATCHED-RELATED PROTEIN 18"/>
    <property type="match status" value="1"/>
</dbReference>
<dbReference type="SUPFAM" id="SSF82866">
    <property type="entry name" value="Multidrug efflux transporter AcrB transmembrane domain"/>
    <property type="match status" value="2"/>
</dbReference>
<evidence type="ECO:0000256" key="1">
    <source>
        <dbReference type="ARBA" id="ARBA00004651"/>
    </source>
</evidence>
<accession>A0A9J2P681</accession>
<feature type="transmembrane region" description="Helical" evidence="8">
    <location>
        <begin position="359"/>
        <end position="386"/>
    </location>
</feature>
<dbReference type="GO" id="GO:0018996">
    <property type="term" value="P:molting cycle, collagen and cuticulin-based cuticle"/>
    <property type="evidence" value="ECO:0007669"/>
    <property type="project" value="TreeGrafter"/>
</dbReference>
<feature type="transmembrane region" description="Helical" evidence="8">
    <location>
        <begin position="822"/>
        <end position="845"/>
    </location>
</feature>
<evidence type="ECO:0000256" key="3">
    <source>
        <dbReference type="ARBA" id="ARBA00022475"/>
    </source>
</evidence>
<evidence type="ECO:0000313" key="10">
    <source>
        <dbReference type="Proteomes" id="UP000036681"/>
    </source>
</evidence>
<dbReference type="Gene3D" id="1.20.1640.10">
    <property type="entry name" value="Multidrug efflux transporter AcrB transmembrane domain"/>
    <property type="match status" value="2"/>
</dbReference>
<keyword evidence="3" id="KW-1003">Cell membrane</keyword>
<dbReference type="AlphaFoldDB" id="A0A9J2P681"/>
<feature type="transmembrane region" description="Helical" evidence="8">
    <location>
        <begin position="790"/>
        <end position="816"/>
    </location>
</feature>
<feature type="transmembrane region" description="Helical" evidence="8">
    <location>
        <begin position="283"/>
        <end position="306"/>
    </location>
</feature>
<dbReference type="InterPro" id="IPR000731">
    <property type="entry name" value="SSD"/>
</dbReference>
<evidence type="ECO:0000256" key="2">
    <source>
        <dbReference type="ARBA" id="ARBA00005585"/>
    </source>
</evidence>